<keyword evidence="2 6" id="KW-0479">Metal-binding</keyword>
<keyword evidence="3 6" id="KW-0862">Zinc</keyword>
<accession>A0ABM1SYW9</accession>
<evidence type="ECO:0000313" key="10">
    <source>
        <dbReference type="RefSeq" id="XP_022248825.1"/>
    </source>
</evidence>
<gene>
    <name evidence="10" type="primary">LOC106465247</name>
</gene>
<sequence length="438" mass="47115">MLLPTSTAHSSSEGGNRRPKCARCRNHGMISWLKGHKRHCRFRDCVCAKCNLIAERQRIMAAQVALKRQQAAEDAIALGLRAVATGNSMHYLPPGPIFGISVTEPKGDSKDPDGDSGNSGTDCNKSSPSISSSPETAPPHSQSEISTTDALTSPTVSCSTSSSQKSKPRSLPLCSGPRQDKHESHLVTSRESLPADFRPGRLSPLEMLTRIFPTQKKAVLELVLEGCNGDLVKAIEHFLSANDALLLHQRVSSAAISFPTCTPYTPRTLTTMTMAMPDQILKSQPEPPLRVSLGSIKSAFTPLSPPAAHQNTPFASTLPQRTPVISAPVLTDGVAATMSRPSMLMSSLQRFPNTTCPFPPLTTYPLPSTYPLLFHPYQPCPPGCPQCPPRAMSTPPDEYSDPASPEGHAVHRDSRLQEAVDLSDSGSWQGSPTGKQDK</sequence>
<dbReference type="CDD" id="cd14370">
    <property type="entry name" value="CUE_DMA"/>
    <property type="match status" value="1"/>
</dbReference>
<dbReference type="InterPro" id="IPR009060">
    <property type="entry name" value="UBA-like_sf"/>
</dbReference>
<keyword evidence="4 6" id="KW-0238">DNA-binding</keyword>
<dbReference type="PANTHER" id="PTHR12322:SF118">
    <property type="entry name" value="DM DOMAIN-CONTAINING PROTEIN"/>
    <property type="match status" value="1"/>
</dbReference>
<keyword evidence="9" id="KW-1185">Reference proteome</keyword>
<dbReference type="InterPro" id="IPR001275">
    <property type="entry name" value="DM_DNA-bd"/>
</dbReference>
<evidence type="ECO:0000256" key="5">
    <source>
        <dbReference type="ARBA" id="ARBA00023242"/>
    </source>
</evidence>
<feature type="compositionally biased region" description="Basic and acidic residues" evidence="7">
    <location>
        <begin position="408"/>
        <end position="418"/>
    </location>
</feature>
<evidence type="ECO:0000256" key="6">
    <source>
        <dbReference type="PROSITE-ProRule" id="PRU00070"/>
    </source>
</evidence>
<dbReference type="RefSeq" id="XP_022248825.1">
    <property type="nucleotide sequence ID" value="XM_022393117.1"/>
</dbReference>
<feature type="compositionally biased region" description="Low complexity" evidence="7">
    <location>
        <begin position="151"/>
        <end position="173"/>
    </location>
</feature>
<dbReference type="PANTHER" id="PTHR12322">
    <property type="entry name" value="DOUBLESEX AND MAB-3 RELATED TRANSCRIPTION FACTOR DMRT"/>
    <property type="match status" value="1"/>
</dbReference>
<feature type="compositionally biased region" description="Low complexity" evidence="7">
    <location>
        <begin position="115"/>
        <end position="134"/>
    </location>
</feature>
<dbReference type="Proteomes" id="UP000694941">
    <property type="component" value="Unplaced"/>
</dbReference>
<evidence type="ECO:0000256" key="1">
    <source>
        <dbReference type="ARBA" id="ARBA00006834"/>
    </source>
</evidence>
<feature type="domain" description="DM" evidence="8">
    <location>
        <begin position="21"/>
        <end position="68"/>
    </location>
</feature>
<evidence type="ECO:0000256" key="2">
    <source>
        <dbReference type="ARBA" id="ARBA00022723"/>
    </source>
</evidence>
<evidence type="ECO:0000259" key="8">
    <source>
        <dbReference type="PROSITE" id="PS50809"/>
    </source>
</evidence>
<dbReference type="InterPro" id="IPR005173">
    <property type="entry name" value="DMA"/>
</dbReference>
<feature type="compositionally biased region" description="Polar residues" evidence="7">
    <location>
        <begin position="139"/>
        <end position="150"/>
    </location>
</feature>
<feature type="region of interest" description="Disordered" evidence="7">
    <location>
        <begin position="391"/>
        <end position="438"/>
    </location>
</feature>
<name>A0ABM1SYW9_LIMPO</name>
<comment type="similarity">
    <text evidence="1">Belongs to the DMRT family.</text>
</comment>
<evidence type="ECO:0000256" key="3">
    <source>
        <dbReference type="ARBA" id="ARBA00022833"/>
    </source>
</evidence>
<evidence type="ECO:0000256" key="4">
    <source>
        <dbReference type="ARBA" id="ARBA00023125"/>
    </source>
</evidence>
<comment type="subcellular location">
    <subcellularLocation>
        <location evidence="6">Nucleus</location>
    </subcellularLocation>
</comment>
<dbReference type="Pfam" id="PF00751">
    <property type="entry name" value="DM"/>
    <property type="match status" value="1"/>
</dbReference>
<protein>
    <submittedName>
        <fullName evidence="10">Doublesex- and mab-3-related transcription factor A2-like</fullName>
    </submittedName>
</protein>
<dbReference type="SUPFAM" id="SSF82927">
    <property type="entry name" value="Cysteine-rich DNA binding domain, (DM domain)"/>
    <property type="match status" value="1"/>
</dbReference>
<proteinExistence type="inferred from homology"/>
<dbReference type="InterPro" id="IPR036407">
    <property type="entry name" value="DM_DNA-bd_sf"/>
</dbReference>
<dbReference type="SMART" id="SM00301">
    <property type="entry name" value="DM"/>
    <property type="match status" value="1"/>
</dbReference>
<keyword evidence="5 6" id="KW-0539">Nucleus</keyword>
<dbReference type="Pfam" id="PF03474">
    <property type="entry name" value="DMA"/>
    <property type="match status" value="1"/>
</dbReference>
<dbReference type="PROSITE" id="PS40000">
    <property type="entry name" value="DM_1"/>
    <property type="match status" value="1"/>
</dbReference>
<evidence type="ECO:0000313" key="9">
    <source>
        <dbReference type="Proteomes" id="UP000694941"/>
    </source>
</evidence>
<dbReference type="Gene3D" id="4.10.1040.10">
    <property type="entry name" value="DM DNA-binding domain"/>
    <property type="match status" value="1"/>
</dbReference>
<dbReference type="SUPFAM" id="SSF46934">
    <property type="entry name" value="UBA-like"/>
    <property type="match status" value="1"/>
</dbReference>
<dbReference type="InterPro" id="IPR026607">
    <property type="entry name" value="DMRT"/>
</dbReference>
<reference evidence="10" key="1">
    <citation type="submission" date="2025-08" db="UniProtKB">
        <authorList>
            <consortium name="RefSeq"/>
        </authorList>
    </citation>
    <scope>IDENTIFICATION</scope>
    <source>
        <tissue evidence="10">Muscle</tissue>
    </source>
</reference>
<dbReference type="PROSITE" id="PS50809">
    <property type="entry name" value="DM_2"/>
    <property type="match status" value="1"/>
</dbReference>
<feature type="DNA-binding region" description="DM" evidence="6">
    <location>
        <begin position="21"/>
        <end position="68"/>
    </location>
</feature>
<organism evidence="9 10">
    <name type="scientific">Limulus polyphemus</name>
    <name type="common">Atlantic horseshoe crab</name>
    <dbReference type="NCBI Taxonomy" id="6850"/>
    <lineage>
        <taxon>Eukaryota</taxon>
        <taxon>Metazoa</taxon>
        <taxon>Ecdysozoa</taxon>
        <taxon>Arthropoda</taxon>
        <taxon>Chelicerata</taxon>
        <taxon>Merostomata</taxon>
        <taxon>Xiphosura</taxon>
        <taxon>Limulidae</taxon>
        <taxon>Limulus</taxon>
    </lineage>
</organism>
<feature type="region of interest" description="Disordered" evidence="7">
    <location>
        <begin position="100"/>
        <end position="195"/>
    </location>
</feature>
<feature type="compositionally biased region" description="Polar residues" evidence="7">
    <location>
        <begin position="424"/>
        <end position="438"/>
    </location>
</feature>
<evidence type="ECO:0000256" key="7">
    <source>
        <dbReference type="SAM" id="MobiDB-lite"/>
    </source>
</evidence>
<dbReference type="GeneID" id="106465247"/>